<evidence type="ECO:0000256" key="9">
    <source>
        <dbReference type="ARBA" id="ARBA00034078"/>
    </source>
</evidence>
<dbReference type="Gene3D" id="2.10.240.10">
    <property type="entry name" value="Dihydroorotate dehydrogenase, electron transfer subunit"/>
    <property type="match status" value="1"/>
</dbReference>
<dbReference type="InterPro" id="IPR012165">
    <property type="entry name" value="Cyt_c3_hydrogenase_gsu"/>
</dbReference>
<name>A0A4Q4Z5R7_9ACTN</name>
<proteinExistence type="predicted"/>
<evidence type="ECO:0000256" key="5">
    <source>
        <dbReference type="ARBA" id="ARBA00022827"/>
    </source>
</evidence>
<evidence type="ECO:0000256" key="2">
    <source>
        <dbReference type="ARBA" id="ARBA00022630"/>
    </source>
</evidence>
<keyword evidence="2" id="KW-0285">Flavoprotein</keyword>
<comment type="caution">
    <text evidence="13">The sequence shown here is derived from an EMBL/GenBank/DDBJ whole genome shotgun (WGS) entry which is preliminary data.</text>
</comment>
<feature type="binding site" evidence="10">
    <location>
        <position position="259"/>
    </location>
    <ligand>
        <name>[2Fe-2S] cluster</name>
        <dbReference type="ChEBI" id="CHEBI:190135"/>
    </ligand>
</feature>
<feature type="binding site" evidence="10">
    <location>
        <position position="256"/>
    </location>
    <ligand>
        <name>[2Fe-2S] cluster</name>
        <dbReference type="ChEBI" id="CHEBI:190135"/>
    </ligand>
</feature>
<keyword evidence="1" id="KW-0813">Transport</keyword>
<keyword evidence="8 10" id="KW-0411">Iron-sulfur</keyword>
<dbReference type="SUPFAM" id="SSF52343">
    <property type="entry name" value="Ferredoxin reductase-like, C-terminal NADP-linked domain"/>
    <property type="match status" value="1"/>
</dbReference>
<evidence type="ECO:0000256" key="7">
    <source>
        <dbReference type="ARBA" id="ARBA00023004"/>
    </source>
</evidence>
<evidence type="ECO:0000256" key="11">
    <source>
        <dbReference type="SAM" id="MobiDB-lite"/>
    </source>
</evidence>
<keyword evidence="5" id="KW-0274">FAD</keyword>
<dbReference type="GO" id="GO:0006221">
    <property type="term" value="P:pyrimidine nucleotide biosynthetic process"/>
    <property type="evidence" value="ECO:0007669"/>
    <property type="project" value="InterPro"/>
</dbReference>
<dbReference type="EMBL" id="SDKM01000038">
    <property type="protein sequence ID" value="RYP83043.1"/>
    <property type="molecule type" value="Genomic_DNA"/>
</dbReference>
<feature type="binding site" evidence="10">
    <location>
        <position position="251"/>
    </location>
    <ligand>
        <name>[2Fe-2S] cluster</name>
        <dbReference type="ChEBI" id="CHEBI:190135"/>
    </ligand>
</feature>
<keyword evidence="6" id="KW-0249">Electron transport</keyword>
<dbReference type="InterPro" id="IPR017938">
    <property type="entry name" value="Riboflavin_synthase-like_b-brl"/>
</dbReference>
<dbReference type="GO" id="GO:0050660">
    <property type="term" value="F:flavin adenine dinucleotide binding"/>
    <property type="evidence" value="ECO:0007669"/>
    <property type="project" value="InterPro"/>
</dbReference>
<comment type="cofactor">
    <cofactor evidence="10">
        <name>[2Fe-2S] cluster</name>
        <dbReference type="ChEBI" id="CHEBI:190135"/>
    </cofactor>
    <text evidence="10">Binds 1 [2Fe-2S] cluster per subunit.</text>
</comment>
<dbReference type="Pfam" id="PF00175">
    <property type="entry name" value="NAD_binding_1"/>
    <property type="match status" value="1"/>
</dbReference>
<evidence type="ECO:0000313" key="14">
    <source>
        <dbReference type="Proteomes" id="UP000295198"/>
    </source>
</evidence>
<dbReference type="CDD" id="cd06221">
    <property type="entry name" value="sulfite_reductase_like"/>
    <property type="match status" value="1"/>
</dbReference>
<feature type="domain" description="FAD-binding FR-type" evidence="12">
    <location>
        <begin position="19"/>
        <end position="116"/>
    </location>
</feature>
<dbReference type="GO" id="GO:0016491">
    <property type="term" value="F:oxidoreductase activity"/>
    <property type="evidence" value="ECO:0007669"/>
    <property type="project" value="InterPro"/>
</dbReference>
<evidence type="ECO:0000256" key="3">
    <source>
        <dbReference type="ARBA" id="ARBA00022714"/>
    </source>
</evidence>
<dbReference type="Gene3D" id="2.40.30.10">
    <property type="entry name" value="Translation factors"/>
    <property type="match status" value="1"/>
</dbReference>
<keyword evidence="7 10" id="KW-0408">Iron</keyword>
<sequence>MPAESGTTLLPPAPAGDPMVPRPVRVESVRRETRDTVTMDLRALDGEGLVFAPGQFTMLQAFGVGEVPISISGDPARPDLLTHTVRDVGGVTGSLCRVEPGDLLGVRGAFGRGWGVEDGRGGDVVVVAGGIGLAPLRPVVLAVLAERAAYGRVSVLYGARSPAEMLFTDELDTWTAAGLDVHVIVDVADRSWTGRVGVVTELLPDAAFDPDRTLGLVCGPELMMRYAAAALTDRGVEPGRVRVSVERNMRCGIGLCGHCQLRGHLVCVDGPVFELDRIGPLLTVREL</sequence>
<evidence type="ECO:0000256" key="10">
    <source>
        <dbReference type="PIRSR" id="PIRSR006816-2"/>
    </source>
</evidence>
<dbReference type="PROSITE" id="PS51384">
    <property type="entry name" value="FAD_FR"/>
    <property type="match status" value="1"/>
</dbReference>
<dbReference type="PIRSF" id="PIRSF006816">
    <property type="entry name" value="Cyc3_hyd_g"/>
    <property type="match status" value="1"/>
</dbReference>
<dbReference type="InterPro" id="IPR001433">
    <property type="entry name" value="OxRdtase_FAD/NAD-bd"/>
</dbReference>
<keyword evidence="3 10" id="KW-0001">2Fe-2S</keyword>
<dbReference type="Pfam" id="PF10418">
    <property type="entry name" value="DHODB_Fe-S_bind"/>
    <property type="match status" value="1"/>
</dbReference>
<dbReference type="InterPro" id="IPR039261">
    <property type="entry name" value="FNR_nucleotide-bd"/>
</dbReference>
<dbReference type="PANTHER" id="PTHR43513:SF1">
    <property type="entry name" value="ANAEROBIC SULFITE REDUCTASE SUBUNIT B"/>
    <property type="match status" value="1"/>
</dbReference>
<keyword evidence="4 10" id="KW-0479">Metal-binding</keyword>
<dbReference type="OrthoDB" id="9796486at2"/>
<dbReference type="GO" id="GO:0046872">
    <property type="term" value="F:metal ion binding"/>
    <property type="evidence" value="ECO:0007669"/>
    <property type="project" value="UniProtKB-KW"/>
</dbReference>
<dbReference type="PANTHER" id="PTHR43513">
    <property type="entry name" value="DIHYDROOROTATE DEHYDROGENASE B (NAD(+)), ELECTRON TRANSFER SUBUNIT"/>
    <property type="match status" value="1"/>
</dbReference>
<evidence type="ECO:0000259" key="12">
    <source>
        <dbReference type="PROSITE" id="PS51384"/>
    </source>
</evidence>
<feature type="binding site" evidence="10">
    <location>
        <position position="267"/>
    </location>
    <ligand>
        <name>[2Fe-2S] cluster</name>
        <dbReference type="ChEBI" id="CHEBI:190135"/>
    </ligand>
</feature>
<feature type="region of interest" description="Disordered" evidence="11">
    <location>
        <begin position="1"/>
        <end position="21"/>
    </location>
</feature>
<evidence type="ECO:0000256" key="8">
    <source>
        <dbReference type="ARBA" id="ARBA00023014"/>
    </source>
</evidence>
<keyword evidence="14" id="KW-1185">Reference proteome</keyword>
<evidence type="ECO:0000256" key="4">
    <source>
        <dbReference type="ARBA" id="ARBA00022723"/>
    </source>
</evidence>
<evidence type="ECO:0000313" key="13">
    <source>
        <dbReference type="EMBL" id="RYP83043.1"/>
    </source>
</evidence>
<gene>
    <name evidence="13" type="ORF">EKO23_20140</name>
</gene>
<evidence type="ECO:0000256" key="6">
    <source>
        <dbReference type="ARBA" id="ARBA00022982"/>
    </source>
</evidence>
<dbReference type="GO" id="GO:0051537">
    <property type="term" value="F:2 iron, 2 sulfur cluster binding"/>
    <property type="evidence" value="ECO:0007669"/>
    <property type="project" value="UniProtKB-KW"/>
</dbReference>
<reference evidence="13 14" key="1">
    <citation type="submission" date="2019-01" db="EMBL/GenBank/DDBJ databases">
        <title>Nocardioides guangzhouensis sp. nov., an actinobacterium isolated from soil.</title>
        <authorList>
            <person name="Fu Y."/>
            <person name="Cai Y."/>
            <person name="Lin Z."/>
            <person name="Chen P."/>
        </authorList>
    </citation>
    <scope>NUCLEOTIDE SEQUENCE [LARGE SCALE GENOMIC DNA]</scope>
    <source>
        <strain evidence="13 14">130</strain>
    </source>
</reference>
<dbReference type="SUPFAM" id="SSF63380">
    <property type="entry name" value="Riboflavin synthase domain-like"/>
    <property type="match status" value="1"/>
</dbReference>
<dbReference type="Gene3D" id="3.40.50.80">
    <property type="entry name" value="Nucleotide-binding domain of ferredoxin-NADP reductase (FNR) module"/>
    <property type="match status" value="1"/>
</dbReference>
<dbReference type="PRINTS" id="PR00406">
    <property type="entry name" value="CYTB5RDTASE"/>
</dbReference>
<evidence type="ECO:0000256" key="1">
    <source>
        <dbReference type="ARBA" id="ARBA00022448"/>
    </source>
</evidence>
<dbReference type="Proteomes" id="UP000295198">
    <property type="component" value="Unassembled WGS sequence"/>
</dbReference>
<dbReference type="AlphaFoldDB" id="A0A4Q4Z5R7"/>
<dbReference type="RefSeq" id="WP_134720054.1">
    <property type="nucleotide sequence ID" value="NZ_SDKM01000038.1"/>
</dbReference>
<dbReference type="InterPro" id="IPR019480">
    <property type="entry name" value="Dihydroorotate_DH_Fe-S-bd"/>
</dbReference>
<accession>A0A4Q4Z5R7</accession>
<organism evidence="13 14">
    <name type="scientific">Nocardioides guangzhouensis</name>
    <dbReference type="NCBI Taxonomy" id="2497878"/>
    <lineage>
        <taxon>Bacteria</taxon>
        <taxon>Bacillati</taxon>
        <taxon>Actinomycetota</taxon>
        <taxon>Actinomycetes</taxon>
        <taxon>Propionibacteriales</taxon>
        <taxon>Nocardioidaceae</taxon>
        <taxon>Nocardioides</taxon>
    </lineage>
</organism>
<dbReference type="InterPro" id="IPR017927">
    <property type="entry name" value="FAD-bd_FR_type"/>
</dbReference>
<dbReference type="InterPro" id="IPR037117">
    <property type="entry name" value="Dihydroorotate_DH_ele_sf"/>
</dbReference>
<dbReference type="InterPro" id="IPR050353">
    <property type="entry name" value="PyrK_electron_transfer"/>
</dbReference>
<comment type="cofactor">
    <cofactor evidence="9">
        <name>[2Fe-2S] cluster</name>
        <dbReference type="ChEBI" id="CHEBI:190135"/>
    </cofactor>
</comment>
<protein>
    <submittedName>
        <fullName evidence="13">Ni/Fe hydrogenase subunit gamma</fullName>
    </submittedName>
</protein>